<keyword evidence="3" id="KW-1185">Reference proteome</keyword>
<accession>A0ABX8LIJ5</accession>
<name>A0ABX8LIJ5_9BACT</name>
<gene>
    <name evidence="2" type="ORF">KP001_03145</name>
</gene>
<dbReference type="RefSeq" id="WP_217288139.1">
    <property type="nucleotide sequence ID" value="NZ_CP077683.1"/>
</dbReference>
<protein>
    <submittedName>
        <fullName evidence="2">Class I SAM-dependent methyltransferase</fullName>
    </submittedName>
</protein>
<keyword evidence="2" id="KW-0489">Methyltransferase</keyword>
<reference evidence="2 3" key="1">
    <citation type="submission" date="2021-06" db="EMBL/GenBank/DDBJ databases">
        <title>Gemonas diversity in paddy soil.</title>
        <authorList>
            <person name="Liu G."/>
        </authorList>
    </citation>
    <scope>NUCLEOTIDE SEQUENCE [LARGE SCALE GENOMIC DNA]</scope>
    <source>
        <strain evidence="2 3">RG2</strain>
    </source>
</reference>
<proteinExistence type="predicted"/>
<dbReference type="GO" id="GO:0032259">
    <property type="term" value="P:methylation"/>
    <property type="evidence" value="ECO:0007669"/>
    <property type="project" value="UniProtKB-KW"/>
</dbReference>
<evidence type="ECO:0000313" key="3">
    <source>
        <dbReference type="Proteomes" id="UP000683559"/>
    </source>
</evidence>
<dbReference type="Proteomes" id="UP000683559">
    <property type="component" value="Chromosome"/>
</dbReference>
<sequence length="223" mass="25432">MKLGMKRKLTRVRFNRFIEKYAFNGPVLDVGGANSPYRRWFPTIKSLDISPDRGADIIGDAHDMHMIPDASYDLVLCTSVLEHCLEPARVLAEIRRVLRVDGRLILSVPFVFPIHDAPHDYWRFTEFGVKRLLTEFEIEEFVEDMNTLETLGYMFHRLFLQTTGALALARALSFLASKLLYLLPKGALGSEYGDGSRRYRMNSSILVADYLVCARKPGEKRAG</sequence>
<keyword evidence="2" id="KW-0808">Transferase</keyword>
<dbReference type="CDD" id="cd02440">
    <property type="entry name" value="AdoMet_MTases"/>
    <property type="match status" value="1"/>
</dbReference>
<feature type="domain" description="Methyltransferase type 11" evidence="1">
    <location>
        <begin position="57"/>
        <end position="106"/>
    </location>
</feature>
<dbReference type="GO" id="GO:0008168">
    <property type="term" value="F:methyltransferase activity"/>
    <property type="evidence" value="ECO:0007669"/>
    <property type="project" value="UniProtKB-KW"/>
</dbReference>
<evidence type="ECO:0000313" key="2">
    <source>
        <dbReference type="EMBL" id="QXE91558.1"/>
    </source>
</evidence>
<dbReference type="EMBL" id="CP077683">
    <property type="protein sequence ID" value="QXE91558.1"/>
    <property type="molecule type" value="Genomic_DNA"/>
</dbReference>
<evidence type="ECO:0000259" key="1">
    <source>
        <dbReference type="Pfam" id="PF08241"/>
    </source>
</evidence>
<dbReference type="Pfam" id="PF08241">
    <property type="entry name" value="Methyltransf_11"/>
    <property type="match status" value="1"/>
</dbReference>
<organism evidence="2 3">
    <name type="scientific">Geomonas subterranea</name>
    <dbReference type="NCBI Taxonomy" id="2847989"/>
    <lineage>
        <taxon>Bacteria</taxon>
        <taxon>Pseudomonadati</taxon>
        <taxon>Thermodesulfobacteriota</taxon>
        <taxon>Desulfuromonadia</taxon>
        <taxon>Geobacterales</taxon>
        <taxon>Geobacteraceae</taxon>
        <taxon>Geomonas</taxon>
    </lineage>
</organism>
<dbReference type="InterPro" id="IPR013216">
    <property type="entry name" value="Methyltransf_11"/>
</dbReference>